<organism evidence="1">
    <name type="scientific">candidate division CPR1 bacterium ADurb.Bin160</name>
    <dbReference type="NCBI Taxonomy" id="1852826"/>
    <lineage>
        <taxon>Bacteria</taxon>
        <taxon>candidate division CPR1</taxon>
    </lineage>
</organism>
<dbReference type="AlphaFoldDB" id="A0A1V5ZK06"/>
<accession>A0A1V5ZK06</accession>
<gene>
    <name evidence="1" type="ORF">BWY04_01296</name>
</gene>
<evidence type="ECO:0000313" key="1">
    <source>
        <dbReference type="EMBL" id="OQB40541.1"/>
    </source>
</evidence>
<comment type="caution">
    <text evidence="1">The sequence shown here is derived from an EMBL/GenBank/DDBJ whole genome shotgun (WGS) entry which is preliminary data.</text>
</comment>
<sequence length="118" mass="14055">MMNSFLYNKKGNNIMNLKNVLHFKRNDILSKEEIKKQLKEIEKNLLDCVSLKMCPVDTCKNCVFKNISENGGCLPDCFSDEDNNYPHKNMYGRFFKSLSYYREKFIKKNSYIQEEMEI</sequence>
<protein>
    <submittedName>
        <fullName evidence="1">Uncharacterized protein</fullName>
    </submittedName>
</protein>
<dbReference type="Proteomes" id="UP000485621">
    <property type="component" value="Unassembled WGS sequence"/>
</dbReference>
<dbReference type="EMBL" id="MWDB01000040">
    <property type="protein sequence ID" value="OQB40541.1"/>
    <property type="molecule type" value="Genomic_DNA"/>
</dbReference>
<proteinExistence type="predicted"/>
<reference evidence="1" key="1">
    <citation type="submission" date="2017-02" db="EMBL/GenBank/DDBJ databases">
        <title>Delving into the versatile metabolic prowess of the omnipresent phylum Bacteroidetes.</title>
        <authorList>
            <person name="Nobu M.K."/>
            <person name="Mei R."/>
            <person name="Narihiro T."/>
            <person name="Kuroda K."/>
            <person name="Liu W.-T."/>
        </authorList>
    </citation>
    <scope>NUCLEOTIDE SEQUENCE</scope>
    <source>
        <strain evidence="1">ADurb.Bin160</strain>
    </source>
</reference>
<name>A0A1V5ZK06_9BACT</name>